<gene>
    <name evidence="2" type="ORF">yc1106_00414</name>
</gene>
<evidence type="ECO:0000256" key="1">
    <source>
        <dbReference type="ARBA" id="ARBA00023002"/>
    </source>
</evidence>
<evidence type="ECO:0000313" key="3">
    <source>
        <dbReference type="Proteomes" id="UP001056012"/>
    </source>
</evidence>
<dbReference type="InterPro" id="IPR002347">
    <property type="entry name" value="SDR_fam"/>
</dbReference>
<protein>
    <recommendedName>
        <fullName evidence="4">NAD(P)-binding protein</fullName>
    </recommendedName>
</protein>
<reference evidence="2" key="1">
    <citation type="submission" date="2021-12" db="EMBL/GenBank/DDBJ databases">
        <title>Curvularia clavata genome.</title>
        <authorList>
            <person name="Cao Y."/>
        </authorList>
    </citation>
    <scope>NUCLEOTIDE SEQUENCE</scope>
    <source>
        <strain evidence="2">Yc1106</strain>
    </source>
</reference>
<dbReference type="PANTHER" id="PTHR43157:SF31">
    <property type="entry name" value="PHOSPHATIDYLINOSITOL-GLYCAN BIOSYNTHESIS CLASS F PROTEIN"/>
    <property type="match status" value="1"/>
</dbReference>
<accession>A0A9Q8Z0A2</accession>
<dbReference type="Pfam" id="PF00106">
    <property type="entry name" value="adh_short"/>
    <property type="match status" value="1"/>
</dbReference>
<sequence length="324" mass="35080">MASPLPYNRQNALATTIAADNAASIAGKVVLTTGVTQGGLGATFVEEVAKHSPALLILAGRSPSKVQATVDKIKSNPASANVQVRILRLDLSSQQQIREAAKEVLNYPEDHIDVLVNSAAAPGGPYRTTPEGIELQFGTNHIGHFLFTNLIMPKILASKAPRVVNITSAGHRFSGVRLDDPNFQDGKVYDPWDAYAQSKTANILFTDALVAKLSHKGLKAYSLHPGQALETPLGQSFTDQDFANLKIKNQKIGWTRQPDPKSLDECAATHVVAAFDPRLDEYNGAYLHDGNIAPEEIQPTAKTPGHPEKLWTLSERLVGEEFAY</sequence>
<dbReference type="OrthoDB" id="191139at2759"/>
<dbReference type="Gene3D" id="3.40.50.720">
    <property type="entry name" value="NAD(P)-binding Rossmann-like Domain"/>
    <property type="match status" value="1"/>
</dbReference>
<dbReference type="VEuPathDB" id="FungiDB:yc1106_00414"/>
<dbReference type="SUPFAM" id="SSF51735">
    <property type="entry name" value="NAD(P)-binding Rossmann-fold domains"/>
    <property type="match status" value="1"/>
</dbReference>
<evidence type="ECO:0008006" key="4">
    <source>
        <dbReference type="Google" id="ProtNLM"/>
    </source>
</evidence>
<name>A0A9Q8Z0A2_CURCL</name>
<keyword evidence="3" id="KW-1185">Reference proteome</keyword>
<evidence type="ECO:0000313" key="2">
    <source>
        <dbReference type="EMBL" id="USP73140.1"/>
    </source>
</evidence>
<dbReference type="Proteomes" id="UP001056012">
    <property type="component" value="Chromosome 1"/>
</dbReference>
<dbReference type="EMBL" id="CP089274">
    <property type="protein sequence ID" value="USP73140.1"/>
    <property type="molecule type" value="Genomic_DNA"/>
</dbReference>
<keyword evidence="1" id="KW-0560">Oxidoreductase</keyword>
<dbReference type="InterPro" id="IPR036291">
    <property type="entry name" value="NAD(P)-bd_dom_sf"/>
</dbReference>
<dbReference type="GO" id="GO:0016491">
    <property type="term" value="F:oxidoreductase activity"/>
    <property type="evidence" value="ECO:0007669"/>
    <property type="project" value="UniProtKB-KW"/>
</dbReference>
<dbReference type="PANTHER" id="PTHR43157">
    <property type="entry name" value="PHOSPHATIDYLINOSITOL-GLYCAN BIOSYNTHESIS CLASS F PROTEIN-RELATED"/>
    <property type="match status" value="1"/>
</dbReference>
<organism evidence="2 3">
    <name type="scientific">Curvularia clavata</name>
    <dbReference type="NCBI Taxonomy" id="95742"/>
    <lineage>
        <taxon>Eukaryota</taxon>
        <taxon>Fungi</taxon>
        <taxon>Dikarya</taxon>
        <taxon>Ascomycota</taxon>
        <taxon>Pezizomycotina</taxon>
        <taxon>Dothideomycetes</taxon>
        <taxon>Pleosporomycetidae</taxon>
        <taxon>Pleosporales</taxon>
        <taxon>Pleosporineae</taxon>
        <taxon>Pleosporaceae</taxon>
        <taxon>Curvularia</taxon>
    </lineage>
</organism>
<dbReference type="AlphaFoldDB" id="A0A9Q8Z0A2"/>
<proteinExistence type="predicted"/>